<feature type="non-terminal residue" evidence="2">
    <location>
        <position position="1"/>
    </location>
</feature>
<feature type="domain" description="Ubiquitin-like" evidence="1">
    <location>
        <begin position="17"/>
        <end position="94"/>
    </location>
</feature>
<sequence>NVLRDYKEDKKPTFDSTHITLKVTNQDGHDMFFRNKRNGELDELMRWYCLKMKLDFHTVRFLFEGARIRPNHTPKELKMEDGDEIDAMIDQMGGGGRRGAVAY</sequence>
<dbReference type="Pfam" id="PF11976">
    <property type="entry name" value="Rad60-SLD"/>
    <property type="match status" value="1"/>
</dbReference>
<dbReference type="SUPFAM" id="SSF54236">
    <property type="entry name" value="Ubiquitin-like"/>
    <property type="match status" value="1"/>
</dbReference>
<dbReference type="Gene3D" id="3.10.20.90">
    <property type="entry name" value="Phosphatidylinositol 3-kinase Catalytic Subunit, Chain A, domain 1"/>
    <property type="match status" value="1"/>
</dbReference>
<protein>
    <submittedName>
        <fullName evidence="2">Rad60/SUMO-like domain containing protein</fullName>
    </submittedName>
</protein>
<dbReference type="InParanoid" id="A0A2P5F282"/>
<dbReference type="OrthoDB" id="1166415at2759"/>
<comment type="caution">
    <text evidence="2">The sequence shown here is derived from an EMBL/GenBank/DDBJ whole genome shotgun (WGS) entry which is preliminary data.</text>
</comment>
<dbReference type="InterPro" id="IPR000626">
    <property type="entry name" value="Ubiquitin-like_dom"/>
</dbReference>
<dbReference type="InterPro" id="IPR022617">
    <property type="entry name" value="Rad60/SUMO-like_dom"/>
</dbReference>
<organism evidence="2 3">
    <name type="scientific">Trema orientale</name>
    <name type="common">Charcoal tree</name>
    <name type="synonym">Celtis orientalis</name>
    <dbReference type="NCBI Taxonomy" id="63057"/>
    <lineage>
        <taxon>Eukaryota</taxon>
        <taxon>Viridiplantae</taxon>
        <taxon>Streptophyta</taxon>
        <taxon>Embryophyta</taxon>
        <taxon>Tracheophyta</taxon>
        <taxon>Spermatophyta</taxon>
        <taxon>Magnoliopsida</taxon>
        <taxon>eudicotyledons</taxon>
        <taxon>Gunneridae</taxon>
        <taxon>Pentapetalae</taxon>
        <taxon>rosids</taxon>
        <taxon>fabids</taxon>
        <taxon>Rosales</taxon>
        <taxon>Cannabaceae</taxon>
        <taxon>Trema</taxon>
    </lineage>
</organism>
<reference evidence="3" key="1">
    <citation type="submission" date="2016-06" db="EMBL/GenBank/DDBJ databases">
        <title>Parallel loss of symbiosis genes in relatives of nitrogen-fixing non-legume Parasponia.</title>
        <authorList>
            <person name="Van Velzen R."/>
            <person name="Holmer R."/>
            <person name="Bu F."/>
            <person name="Rutten L."/>
            <person name="Van Zeijl A."/>
            <person name="Liu W."/>
            <person name="Santuari L."/>
            <person name="Cao Q."/>
            <person name="Sharma T."/>
            <person name="Shen D."/>
            <person name="Roswanjaya Y."/>
            <person name="Wardhani T."/>
            <person name="Kalhor M.S."/>
            <person name="Jansen J."/>
            <person name="Van den Hoogen J."/>
            <person name="Gungor B."/>
            <person name="Hartog M."/>
            <person name="Hontelez J."/>
            <person name="Verver J."/>
            <person name="Yang W.-C."/>
            <person name="Schijlen E."/>
            <person name="Repin R."/>
            <person name="Schilthuizen M."/>
            <person name="Schranz E."/>
            <person name="Heidstra R."/>
            <person name="Miyata K."/>
            <person name="Fedorova E."/>
            <person name="Kohlen W."/>
            <person name="Bisseling T."/>
            <person name="Smit S."/>
            <person name="Geurts R."/>
        </authorList>
    </citation>
    <scope>NUCLEOTIDE SEQUENCE [LARGE SCALE GENOMIC DNA]</scope>
    <source>
        <strain evidence="3">cv. RG33-2</strain>
    </source>
</reference>
<name>A0A2P5F282_TREOI</name>
<dbReference type="EMBL" id="JXTC01000070">
    <property type="protein sequence ID" value="PON91896.1"/>
    <property type="molecule type" value="Genomic_DNA"/>
</dbReference>
<dbReference type="STRING" id="63057.A0A2P5F282"/>
<accession>A0A2P5F282</accession>
<dbReference type="PANTHER" id="PTHR10562">
    <property type="entry name" value="SMALL UBIQUITIN-RELATED MODIFIER"/>
    <property type="match status" value="1"/>
</dbReference>
<dbReference type="InterPro" id="IPR029071">
    <property type="entry name" value="Ubiquitin-like_domsf"/>
</dbReference>
<dbReference type="PROSITE" id="PS50053">
    <property type="entry name" value="UBIQUITIN_2"/>
    <property type="match status" value="1"/>
</dbReference>
<keyword evidence="3" id="KW-1185">Reference proteome</keyword>
<proteinExistence type="predicted"/>
<gene>
    <name evidence="2" type="ORF">TorRG33x02_122270</name>
</gene>
<dbReference type="Proteomes" id="UP000237000">
    <property type="component" value="Unassembled WGS sequence"/>
</dbReference>
<evidence type="ECO:0000313" key="2">
    <source>
        <dbReference type="EMBL" id="PON91896.1"/>
    </source>
</evidence>
<dbReference type="AlphaFoldDB" id="A0A2P5F282"/>
<evidence type="ECO:0000259" key="1">
    <source>
        <dbReference type="PROSITE" id="PS50053"/>
    </source>
</evidence>
<evidence type="ECO:0000313" key="3">
    <source>
        <dbReference type="Proteomes" id="UP000237000"/>
    </source>
</evidence>